<feature type="compositionally biased region" description="Polar residues" evidence="2">
    <location>
        <begin position="472"/>
        <end position="481"/>
    </location>
</feature>
<dbReference type="InterPro" id="IPR046845">
    <property type="entry name" value="ASY3-like_CC"/>
</dbReference>
<evidence type="ECO:0000259" key="3">
    <source>
        <dbReference type="Pfam" id="PF20435"/>
    </source>
</evidence>
<feature type="region of interest" description="Disordered" evidence="2">
    <location>
        <begin position="439"/>
        <end position="509"/>
    </location>
</feature>
<feature type="compositionally biased region" description="Polar residues" evidence="2">
    <location>
        <begin position="255"/>
        <end position="271"/>
    </location>
</feature>
<proteinExistence type="predicted"/>
<reference evidence="4 5" key="1">
    <citation type="submission" date="2020-04" db="EMBL/GenBank/DDBJ databases">
        <title>Plant Genome Project.</title>
        <authorList>
            <person name="Zhang R.-G."/>
        </authorList>
    </citation>
    <scope>NUCLEOTIDE SEQUENCE [LARGE SCALE GENOMIC DNA]</scope>
    <source>
        <strain evidence="4">YNK0</strain>
        <tissue evidence="4">Leaf</tissue>
    </source>
</reference>
<dbReference type="OMA" id="QGVVEMC"/>
<feature type="coiled-coil region" evidence="1">
    <location>
        <begin position="700"/>
        <end position="742"/>
    </location>
</feature>
<accession>A0A834YGH9</accession>
<evidence type="ECO:0000313" key="4">
    <source>
        <dbReference type="EMBL" id="KAF8387590.1"/>
    </source>
</evidence>
<evidence type="ECO:0000256" key="1">
    <source>
        <dbReference type="SAM" id="Coils"/>
    </source>
</evidence>
<gene>
    <name evidence="4" type="ORF">HHK36_026243</name>
</gene>
<dbReference type="Proteomes" id="UP000655225">
    <property type="component" value="Unassembled WGS sequence"/>
</dbReference>
<organism evidence="4 5">
    <name type="scientific">Tetracentron sinense</name>
    <name type="common">Spur-leaf</name>
    <dbReference type="NCBI Taxonomy" id="13715"/>
    <lineage>
        <taxon>Eukaryota</taxon>
        <taxon>Viridiplantae</taxon>
        <taxon>Streptophyta</taxon>
        <taxon>Embryophyta</taxon>
        <taxon>Tracheophyta</taxon>
        <taxon>Spermatophyta</taxon>
        <taxon>Magnoliopsida</taxon>
        <taxon>Trochodendrales</taxon>
        <taxon>Trochodendraceae</taxon>
        <taxon>Tetracentron</taxon>
    </lineage>
</organism>
<feature type="region of interest" description="Disordered" evidence="2">
    <location>
        <begin position="249"/>
        <end position="299"/>
    </location>
</feature>
<dbReference type="PANTHER" id="PTHR36027:SF1">
    <property type="entry name" value="MEIOSIS-SPECIFIC PROTEIN ASY3"/>
    <property type="match status" value="1"/>
</dbReference>
<dbReference type="OrthoDB" id="751607at2759"/>
<dbReference type="Pfam" id="PF20435">
    <property type="entry name" value="ASY3-like"/>
    <property type="match status" value="1"/>
</dbReference>
<keyword evidence="5" id="KW-1185">Reference proteome</keyword>
<keyword evidence="1" id="KW-0175">Coiled coil</keyword>
<dbReference type="InterPro" id="IPR037731">
    <property type="entry name" value="ASY3-like"/>
</dbReference>
<feature type="region of interest" description="Disordered" evidence="2">
    <location>
        <begin position="594"/>
        <end position="633"/>
    </location>
</feature>
<dbReference type="PANTHER" id="PTHR36027">
    <property type="entry name" value="MEIOSIS-SPECIFIC PROTEIN ASY3"/>
    <property type="match status" value="1"/>
</dbReference>
<feature type="region of interest" description="Disordered" evidence="2">
    <location>
        <begin position="1"/>
        <end position="100"/>
    </location>
</feature>
<sequence length="778" mass="86902">MELDRQKDLRDDRMSDGWSFGSNYHPCSQPRKTSIGVIDTSAITRSGATKEDKAALPNSGKVASSGGKSIKDKDEGSGVIAAMKGKQSEAPKQETSPWISIRSINQETPATETVQFNANRASSLQTSGGMQNKFDREKEAPATKSVQFYANRTSILQSGNGTQKKFDSMAYEKMREKGGTTKRVEEFAFATAHEVSTLDKREREVRTEKTAYRSNEALRVKLWGILGTNPSPKERNSNSQTLEVSEKNLKPAGNLDSNGSNAGKPGQNSDTIETDSESPADQTVRRIVTRSLSRKKAPTTVQLKLHCKINNRGNLSSSTSYRRKRQEKNSFSFAEVEGWSGSLHGIVNDGSSMSKRKKGERKSSKNEQHRICSPEKDNEDKIWRVTDKSKTPPPAEKTSSHCNEIGGFQCHPPQNNRAYLQPKNGMLEKDFHHSPITTKKTDQQEDFDSPPLPENANQQERMGSLSLRKNADPQNDFQSPTFAMKTPIRSSSPSPPSPKRNSIEHDAYSPARAHRRFTVESFSSLWTLRTLKPGSLGLDAQTKSFDDTGGFKESPIGESSPVMEEKYAENRLSQSSSVEKDAESAEEDFHINKGFRETETWSPETSSPEKPPVMLRPRSEESGGFQGPSDQNQEDGLARAVALFALGLERFKTKMKSQTCQKSSDILASVAEGIQLQLQNVESQIQTDIGKLTGLGKSKKKHLEMRFQEQQERLKLIHEKFKEEVNQHLQDCRSTLEELEAYQIELKGTAERQSGKGKDAPTKTCNNRVFKRRYFQLT</sequence>
<feature type="region of interest" description="Disordered" evidence="2">
    <location>
        <begin position="342"/>
        <end position="420"/>
    </location>
</feature>
<feature type="compositionally biased region" description="Basic and acidic residues" evidence="2">
    <location>
        <begin position="1"/>
        <end position="15"/>
    </location>
</feature>
<feature type="compositionally biased region" description="Basic and acidic residues" evidence="2">
    <location>
        <begin position="361"/>
        <end position="390"/>
    </location>
</feature>
<name>A0A834YGH9_TETSI</name>
<evidence type="ECO:0000313" key="5">
    <source>
        <dbReference type="Proteomes" id="UP000655225"/>
    </source>
</evidence>
<protein>
    <recommendedName>
        <fullName evidence="3">Meiosis-specific protein ASY3-like coiled-coil domain-containing protein</fullName>
    </recommendedName>
</protein>
<feature type="compositionally biased region" description="Polar residues" evidence="2">
    <location>
        <begin position="20"/>
        <end position="32"/>
    </location>
</feature>
<dbReference type="GO" id="GO:0051321">
    <property type="term" value="P:meiotic cell cycle"/>
    <property type="evidence" value="ECO:0007669"/>
    <property type="project" value="InterPro"/>
</dbReference>
<feature type="domain" description="Meiosis-specific protein ASY3-like coiled-coil" evidence="3">
    <location>
        <begin position="14"/>
        <end position="754"/>
    </location>
</feature>
<comment type="caution">
    <text evidence="4">The sequence shown here is derived from an EMBL/GenBank/DDBJ whole genome shotgun (WGS) entry which is preliminary data.</text>
</comment>
<evidence type="ECO:0000256" key="2">
    <source>
        <dbReference type="SAM" id="MobiDB-lite"/>
    </source>
</evidence>
<dbReference type="EMBL" id="JABCRI010000020">
    <property type="protein sequence ID" value="KAF8387590.1"/>
    <property type="molecule type" value="Genomic_DNA"/>
</dbReference>
<dbReference type="AlphaFoldDB" id="A0A834YGH9"/>